<feature type="domain" description="F-BAR" evidence="18">
    <location>
        <begin position="8"/>
        <end position="277"/>
    </location>
</feature>
<dbReference type="GO" id="GO:0030864">
    <property type="term" value="C:cortical actin cytoskeleton"/>
    <property type="evidence" value="ECO:0007669"/>
    <property type="project" value="UniProtKB-ARBA"/>
</dbReference>
<evidence type="ECO:0000259" key="16">
    <source>
        <dbReference type="PROSITE" id="PS50002"/>
    </source>
</evidence>
<evidence type="ECO:0000256" key="3">
    <source>
        <dbReference type="ARBA" id="ARBA00022443"/>
    </source>
</evidence>
<evidence type="ECO:0000256" key="5">
    <source>
        <dbReference type="ARBA" id="ARBA00022833"/>
    </source>
</evidence>
<evidence type="ECO:0000259" key="17">
    <source>
        <dbReference type="PROSITE" id="PS50081"/>
    </source>
</evidence>
<evidence type="ECO:0000256" key="2">
    <source>
        <dbReference type="ARBA" id="ARBA00017350"/>
    </source>
</evidence>
<dbReference type="GO" id="GO:0046872">
    <property type="term" value="F:metal ion binding"/>
    <property type="evidence" value="ECO:0007669"/>
    <property type="project" value="UniProtKB-KW"/>
</dbReference>
<dbReference type="Proteomes" id="UP000042958">
    <property type="component" value="Unassembled WGS sequence"/>
</dbReference>
<dbReference type="FunFam" id="3.30.60.20:FF:000040">
    <property type="entry name" value="Actin polymerization protein Bzz1"/>
    <property type="match status" value="1"/>
</dbReference>
<dbReference type="InterPro" id="IPR001060">
    <property type="entry name" value="FCH_dom"/>
</dbReference>
<evidence type="ECO:0000256" key="12">
    <source>
        <dbReference type="PROSITE-ProRule" id="PRU00192"/>
    </source>
</evidence>
<sequence length="740" mass="80998">MAAADIAPQFGAELKDNFKPVNAWVSNGISWLDEIQQFYRERSAIEKEYAAKLAALCKKYHDRKSKKISSLSVGDTPSLTPGSLESASLTTWTTQLTAVESHAAERDKYATDLIGYVAEPLKNAAAQFEEIRKCHADYHTKLEKERDASYGELKKAKGKYDGACQEVESRRKKTESSFDHGKAKAQSAYQQQILEMNNYKNLYLISINVTNKLKEKFYHEYVPEVLDGLQDLNQIRVRKLNELWSLAAQLDKSSLTNSLNHASNLLGEIPRNDPRLDSMMFLQHNVTQSQEPANMTFEPSPVWHDDATIITDEAAKVFLRNVLGKSKTQVRELRVEADKKRREVENGRKAREGIQQGKDNRNEVDVVRGIFYLQEALHEVERKWVTAEVETSTIISVAGDLSLGAKNHNFRSQTFKIPTNCDLCGERIWGLSAKGFDCRDCGYTCHSKCQMKVPAECPGEQTKEDKKKLKAQRQEQAEAVPAADGDSATASTAAPSLTRQNTMNSLSSGYAASTARSASVTNVAAQPTPESPAEAAPAPVADTKPAAAKRHRVLAPPPTTYVSPPPVTESLAASKSQGPQGKMVYAYQATGADEVTVQEGDDVAIVEPDDGSGWMRVRVGSQEGLVPSSYVEAAPTPSPVPSPSPGLNDRPGSVYSNSSASLAGSAAAKRVGPTVAPRRGAKKLQYVEALYDYEARSGAEWSMAEGDRFVLVTRDSGDGWADVERGGVTKSVPANYIQEV</sequence>
<dbReference type="Pfam" id="PF00611">
    <property type="entry name" value="FCH"/>
    <property type="match status" value="1"/>
</dbReference>
<dbReference type="Gene3D" id="2.30.30.40">
    <property type="entry name" value="SH3 Domains"/>
    <property type="match status" value="2"/>
</dbReference>
<name>A0A0F7TMF1_PENBI</name>
<keyword evidence="5" id="KW-0862">Zinc</keyword>
<evidence type="ECO:0000256" key="1">
    <source>
        <dbReference type="ARBA" id="ARBA00016255"/>
    </source>
</evidence>
<evidence type="ECO:0000259" key="18">
    <source>
        <dbReference type="PROSITE" id="PS51741"/>
    </source>
</evidence>
<dbReference type="SUPFAM" id="SSF103657">
    <property type="entry name" value="BAR/IMD domain-like"/>
    <property type="match status" value="1"/>
</dbReference>
<feature type="compositionally biased region" description="Low complexity" evidence="15">
    <location>
        <begin position="524"/>
        <end position="541"/>
    </location>
</feature>
<dbReference type="CDD" id="cd20824">
    <property type="entry name" value="C1_SpBZZ1-like"/>
    <property type="match status" value="1"/>
</dbReference>
<dbReference type="PANTHER" id="PTHR15735">
    <property type="entry name" value="FCH AND DOUBLE SH3 DOMAINS PROTEIN"/>
    <property type="match status" value="1"/>
</dbReference>
<organism evidence="19 20">
    <name type="scientific">Penicillium brasilianum</name>
    <dbReference type="NCBI Taxonomy" id="104259"/>
    <lineage>
        <taxon>Eukaryota</taxon>
        <taxon>Fungi</taxon>
        <taxon>Dikarya</taxon>
        <taxon>Ascomycota</taxon>
        <taxon>Pezizomycotina</taxon>
        <taxon>Eurotiomycetes</taxon>
        <taxon>Eurotiomycetidae</taxon>
        <taxon>Eurotiales</taxon>
        <taxon>Aspergillaceae</taxon>
        <taxon>Penicillium</taxon>
    </lineage>
</organism>
<dbReference type="AlphaFoldDB" id="A0A0F7TMF1"/>
<dbReference type="PROSITE" id="PS50002">
    <property type="entry name" value="SH3"/>
    <property type="match status" value="2"/>
</dbReference>
<accession>A0A0F7TMF1</accession>
<feature type="domain" description="SH3" evidence="16">
    <location>
        <begin position="682"/>
        <end position="740"/>
    </location>
</feature>
<dbReference type="Pfam" id="PF14604">
    <property type="entry name" value="SH3_9"/>
    <property type="match status" value="2"/>
</dbReference>
<feature type="compositionally biased region" description="Basic and acidic residues" evidence="15">
    <location>
        <begin position="466"/>
        <end position="476"/>
    </location>
</feature>
<protein>
    <recommendedName>
        <fullName evidence="2">High osmolarity signaling protein SHO1</fullName>
    </recommendedName>
    <alternativeName>
        <fullName evidence="1">High osmolarity signaling protein sho1</fullName>
    </alternativeName>
    <alternativeName>
        <fullName evidence="7 8">Osmosensor SHO1</fullName>
    </alternativeName>
    <alternativeName>
        <fullName evidence="11">Protein BZZ1</fullName>
    </alternativeName>
</protein>
<evidence type="ECO:0000256" key="4">
    <source>
        <dbReference type="ARBA" id="ARBA00022723"/>
    </source>
</evidence>
<evidence type="ECO:0000256" key="15">
    <source>
        <dbReference type="SAM" id="MobiDB-lite"/>
    </source>
</evidence>
<feature type="coiled-coil region" evidence="14">
    <location>
        <begin position="323"/>
        <end position="350"/>
    </location>
</feature>
<dbReference type="FunFam" id="1.20.1270.60:FF:000060">
    <property type="entry name" value="Actin polymerization protein Bzz1"/>
    <property type="match status" value="1"/>
</dbReference>
<evidence type="ECO:0000256" key="14">
    <source>
        <dbReference type="SAM" id="Coils"/>
    </source>
</evidence>
<dbReference type="InterPro" id="IPR027267">
    <property type="entry name" value="AH/BAR_dom_sf"/>
</dbReference>
<gene>
    <name evidence="19" type="ORF">PMG11_02787</name>
</gene>
<evidence type="ECO:0000256" key="11">
    <source>
        <dbReference type="ARBA" id="ARBA00074946"/>
    </source>
</evidence>
<dbReference type="InterPro" id="IPR035459">
    <property type="entry name" value="Bzz1_SH3_1"/>
</dbReference>
<comment type="similarity">
    <text evidence="10">Belongs to the BZZ1 family.</text>
</comment>
<dbReference type="PRINTS" id="PR00008">
    <property type="entry name" value="DAGPEDOMAIN"/>
</dbReference>
<dbReference type="Pfam" id="PF00130">
    <property type="entry name" value="C1_1"/>
    <property type="match status" value="1"/>
</dbReference>
<feature type="region of interest" description="Disordered" evidence="15">
    <location>
        <begin position="521"/>
        <end position="580"/>
    </location>
</feature>
<keyword evidence="6 13" id="KW-0175">Coiled coil</keyword>
<evidence type="ECO:0000256" key="8">
    <source>
        <dbReference type="ARBA" id="ARBA00030785"/>
    </source>
</evidence>
<dbReference type="InterPro" id="IPR031160">
    <property type="entry name" value="F_BAR_dom"/>
</dbReference>
<evidence type="ECO:0000256" key="6">
    <source>
        <dbReference type="ARBA" id="ARBA00023054"/>
    </source>
</evidence>
<dbReference type="SMART" id="SM00055">
    <property type="entry name" value="FCH"/>
    <property type="match status" value="1"/>
</dbReference>
<dbReference type="Gene3D" id="1.20.1270.60">
    <property type="entry name" value="Arfaptin homology (AH) domain/BAR domain"/>
    <property type="match status" value="1"/>
</dbReference>
<dbReference type="PANTHER" id="PTHR15735:SF21">
    <property type="entry name" value="PROTEIN NERVOUS WRECK"/>
    <property type="match status" value="1"/>
</dbReference>
<feature type="region of interest" description="Disordered" evidence="15">
    <location>
        <begin position="466"/>
        <end position="502"/>
    </location>
</feature>
<evidence type="ECO:0000256" key="13">
    <source>
        <dbReference type="PROSITE-ProRule" id="PRU01077"/>
    </source>
</evidence>
<dbReference type="PROSITE" id="PS00479">
    <property type="entry name" value="ZF_DAG_PE_1"/>
    <property type="match status" value="1"/>
</dbReference>
<comment type="function">
    <text evidence="9">Plays a role in endocytosis and trafficking to the vacuole. Functions with type I myosins to restore polarity of the actin cytoskeleton after NaCl stress.</text>
</comment>
<dbReference type="InterPro" id="IPR020454">
    <property type="entry name" value="DAG/PE-bd"/>
</dbReference>
<feature type="domain" description="SH3" evidence="16">
    <location>
        <begin position="576"/>
        <end position="636"/>
    </location>
</feature>
<evidence type="ECO:0000256" key="7">
    <source>
        <dbReference type="ARBA" id="ARBA00029697"/>
    </source>
</evidence>
<keyword evidence="4" id="KW-0479">Metal-binding</keyword>
<feature type="compositionally biased region" description="Pro residues" evidence="15">
    <location>
        <begin position="555"/>
        <end position="567"/>
    </location>
</feature>
<keyword evidence="20" id="KW-1185">Reference proteome</keyword>
<dbReference type="Gene3D" id="3.30.60.20">
    <property type="match status" value="1"/>
</dbReference>
<keyword evidence="3 12" id="KW-0728">SH3 domain</keyword>
<dbReference type="InterPro" id="IPR002219">
    <property type="entry name" value="PKC_DAG/PE"/>
</dbReference>
<evidence type="ECO:0000313" key="20">
    <source>
        <dbReference type="Proteomes" id="UP000042958"/>
    </source>
</evidence>
<feature type="compositionally biased region" description="Low complexity" evidence="15">
    <location>
        <begin position="481"/>
        <end position="495"/>
    </location>
</feature>
<evidence type="ECO:0000313" key="19">
    <source>
        <dbReference type="EMBL" id="CEJ56585.1"/>
    </source>
</evidence>
<dbReference type="FunFam" id="2.30.30.40:FF:000161">
    <property type="entry name" value="Actin polymerization protein Bzz1"/>
    <property type="match status" value="1"/>
</dbReference>
<dbReference type="EMBL" id="CDHK01000002">
    <property type="protein sequence ID" value="CEJ56585.1"/>
    <property type="molecule type" value="Genomic_DNA"/>
</dbReference>
<dbReference type="SUPFAM" id="SSF50044">
    <property type="entry name" value="SH3-domain"/>
    <property type="match status" value="2"/>
</dbReference>
<dbReference type="GO" id="GO:0030833">
    <property type="term" value="P:regulation of actin filament polymerization"/>
    <property type="evidence" value="ECO:0007669"/>
    <property type="project" value="TreeGrafter"/>
</dbReference>
<dbReference type="InterPro" id="IPR046349">
    <property type="entry name" value="C1-like_sf"/>
</dbReference>
<dbReference type="PROSITE" id="PS50081">
    <property type="entry name" value="ZF_DAG_PE_2"/>
    <property type="match status" value="1"/>
</dbReference>
<dbReference type="InterPro" id="IPR036028">
    <property type="entry name" value="SH3-like_dom_sf"/>
</dbReference>
<evidence type="ECO:0000256" key="9">
    <source>
        <dbReference type="ARBA" id="ARBA00054085"/>
    </source>
</evidence>
<evidence type="ECO:0000256" key="10">
    <source>
        <dbReference type="ARBA" id="ARBA00061387"/>
    </source>
</evidence>
<dbReference type="SMART" id="SM00326">
    <property type="entry name" value="SH3"/>
    <property type="match status" value="2"/>
</dbReference>
<dbReference type="InterPro" id="IPR001452">
    <property type="entry name" value="SH3_domain"/>
</dbReference>
<feature type="domain" description="Phorbol-ester/DAG-type" evidence="17">
    <location>
        <begin position="407"/>
        <end position="457"/>
    </location>
</feature>
<dbReference type="SUPFAM" id="SSF57889">
    <property type="entry name" value="Cysteine-rich domain"/>
    <property type="match status" value="1"/>
</dbReference>
<feature type="region of interest" description="Disordered" evidence="15">
    <location>
        <begin position="631"/>
        <end position="659"/>
    </location>
</feature>
<dbReference type="OrthoDB" id="8783038at2759"/>
<dbReference type="SMART" id="SM00109">
    <property type="entry name" value="C1"/>
    <property type="match status" value="1"/>
</dbReference>
<dbReference type="GO" id="GO:0045010">
    <property type="term" value="P:actin nucleation"/>
    <property type="evidence" value="ECO:0007669"/>
    <property type="project" value="UniProtKB-ARBA"/>
</dbReference>
<dbReference type="PROSITE" id="PS51741">
    <property type="entry name" value="F_BAR"/>
    <property type="match status" value="1"/>
</dbReference>
<dbReference type="STRING" id="104259.A0A0F7TMF1"/>
<proteinExistence type="inferred from homology"/>
<reference evidence="20" key="1">
    <citation type="journal article" date="2015" name="Genome Announc.">
        <title>Draft genome sequence of the fungus Penicillium brasilianum MG11.</title>
        <authorList>
            <person name="Horn F."/>
            <person name="Linde J."/>
            <person name="Mattern D.J."/>
            <person name="Walther G."/>
            <person name="Guthke R."/>
            <person name="Brakhage A.A."/>
            <person name="Valiante V."/>
        </authorList>
    </citation>
    <scope>NUCLEOTIDE SEQUENCE [LARGE SCALE GENOMIC DNA]</scope>
    <source>
        <strain evidence="20">MG11</strain>
    </source>
</reference>
<dbReference type="CDD" id="cd11912">
    <property type="entry name" value="SH3_Bzz1_1"/>
    <property type="match status" value="1"/>
</dbReference>